<dbReference type="Proteomes" id="UP000293952">
    <property type="component" value="Unassembled WGS sequence"/>
</dbReference>
<dbReference type="Pfam" id="PF20243">
    <property type="entry name" value="MbnP"/>
    <property type="match status" value="1"/>
</dbReference>
<proteinExistence type="predicted"/>
<keyword evidence="3" id="KW-1185">Reference proteome</keyword>
<protein>
    <recommendedName>
        <fullName evidence="1">Copper-binding protein MbnP-like domain-containing protein</fullName>
    </recommendedName>
</protein>
<dbReference type="RefSeq" id="WP_130092211.1">
    <property type="nucleotide sequence ID" value="NZ_SETE01000001.1"/>
</dbReference>
<comment type="caution">
    <text evidence="2">The sequence shown here is derived from an EMBL/GenBank/DDBJ whole genome shotgun (WGS) entry which is preliminary data.</text>
</comment>
<dbReference type="InterPro" id="IPR046863">
    <property type="entry name" value="MbnP-like_dom"/>
</dbReference>
<accession>A0A4Q4KS38</accession>
<sequence>MKKLLLLLFFAGLMYSCNNKQPKEVSPEEMELKARVNIIPNYQGVPMEFNQTYTTQEGYTIEFTKLNIIMTNFKDNGKQLFQSGVYKFEKDKRLLWEGVGNYTEFTSITANIGVDATQNHEDPSARDADDPLFILNSGDMHWGWNTGYIFVMIEGKADTSALQDGSEMTNFAYHIGNDDLLRSFSLQGLNWMKVNSQLFETNIQLDLYKIFDGETEDIDIKTERISHTNPGQIALSEKVINNFVKALSK</sequence>
<feature type="domain" description="Copper-binding protein MbnP-like" evidence="1">
    <location>
        <begin position="36"/>
        <end position="223"/>
    </location>
</feature>
<evidence type="ECO:0000313" key="2">
    <source>
        <dbReference type="EMBL" id="RYM35845.1"/>
    </source>
</evidence>
<organism evidence="2 3">
    <name type="scientific">Brumimicrobium glaciale</name>
    <dbReference type="NCBI Taxonomy" id="200475"/>
    <lineage>
        <taxon>Bacteria</taxon>
        <taxon>Pseudomonadati</taxon>
        <taxon>Bacteroidota</taxon>
        <taxon>Flavobacteriia</taxon>
        <taxon>Flavobacteriales</taxon>
        <taxon>Crocinitomicaceae</taxon>
        <taxon>Brumimicrobium</taxon>
    </lineage>
</organism>
<gene>
    <name evidence="2" type="ORF">ERX46_02290</name>
</gene>
<reference evidence="2 3" key="1">
    <citation type="submission" date="2019-02" db="EMBL/GenBank/DDBJ databases">
        <title>Genome sequence of the sea-ice species Brumimicrobium glaciale.</title>
        <authorList>
            <person name="Bowman J.P."/>
        </authorList>
    </citation>
    <scope>NUCLEOTIDE SEQUENCE [LARGE SCALE GENOMIC DNA]</scope>
    <source>
        <strain evidence="2 3">IC156</strain>
    </source>
</reference>
<dbReference type="PROSITE" id="PS51257">
    <property type="entry name" value="PROKAR_LIPOPROTEIN"/>
    <property type="match status" value="1"/>
</dbReference>
<evidence type="ECO:0000259" key="1">
    <source>
        <dbReference type="Pfam" id="PF20243"/>
    </source>
</evidence>
<evidence type="ECO:0000313" key="3">
    <source>
        <dbReference type="Proteomes" id="UP000293952"/>
    </source>
</evidence>
<dbReference type="EMBL" id="SETE01000001">
    <property type="protein sequence ID" value="RYM35845.1"/>
    <property type="molecule type" value="Genomic_DNA"/>
</dbReference>
<name>A0A4Q4KS38_9FLAO</name>
<dbReference type="AlphaFoldDB" id="A0A4Q4KS38"/>
<dbReference type="OrthoDB" id="1422031at2"/>